<dbReference type="Gene3D" id="2.130.10.130">
    <property type="entry name" value="Integrin alpha, N-terminal"/>
    <property type="match status" value="2"/>
</dbReference>
<evidence type="ECO:0000256" key="2">
    <source>
        <dbReference type="SAM" id="SignalP"/>
    </source>
</evidence>
<dbReference type="SUPFAM" id="SSF69318">
    <property type="entry name" value="Integrin alpha N-terminal domain"/>
    <property type="match status" value="1"/>
</dbReference>
<gene>
    <name evidence="4" type="ORF">KDA27_17335</name>
</gene>
<evidence type="ECO:0000313" key="5">
    <source>
        <dbReference type="Proteomes" id="UP000739538"/>
    </source>
</evidence>
<feature type="domain" description="FlgD/Vpr Ig-like" evidence="3">
    <location>
        <begin position="1237"/>
        <end position="1280"/>
    </location>
</feature>
<dbReference type="InterPro" id="IPR026444">
    <property type="entry name" value="Secre_tail"/>
</dbReference>
<evidence type="ECO:0000256" key="1">
    <source>
        <dbReference type="ARBA" id="ARBA00022729"/>
    </source>
</evidence>
<dbReference type="Pfam" id="PF13860">
    <property type="entry name" value="FlgD_ig"/>
    <property type="match status" value="1"/>
</dbReference>
<evidence type="ECO:0000259" key="3">
    <source>
        <dbReference type="Pfam" id="PF13860"/>
    </source>
</evidence>
<keyword evidence="1 2" id="KW-0732">Signal</keyword>
<organism evidence="4 5">
    <name type="scientific">Eiseniibacteriota bacterium</name>
    <dbReference type="NCBI Taxonomy" id="2212470"/>
    <lineage>
        <taxon>Bacteria</taxon>
        <taxon>Candidatus Eiseniibacteriota</taxon>
    </lineage>
</organism>
<reference evidence="4" key="1">
    <citation type="submission" date="2020-04" db="EMBL/GenBank/DDBJ databases">
        <authorList>
            <person name="Zhang T."/>
        </authorList>
    </citation>
    <scope>NUCLEOTIDE SEQUENCE</scope>
    <source>
        <strain evidence="4">HKST-UBA02</strain>
    </source>
</reference>
<feature type="chain" id="PRO_5037337488" evidence="2">
    <location>
        <begin position="28"/>
        <end position="1303"/>
    </location>
</feature>
<comment type="caution">
    <text evidence="4">The sequence shown here is derived from an EMBL/GenBank/DDBJ whole genome shotgun (WGS) entry which is preliminary data.</text>
</comment>
<proteinExistence type="predicted"/>
<evidence type="ECO:0000313" key="4">
    <source>
        <dbReference type="EMBL" id="MCA9757572.1"/>
    </source>
</evidence>
<dbReference type="Pfam" id="PF13517">
    <property type="entry name" value="FG-GAP_3"/>
    <property type="match status" value="3"/>
</dbReference>
<dbReference type="Proteomes" id="UP000739538">
    <property type="component" value="Unassembled WGS sequence"/>
</dbReference>
<dbReference type="InterPro" id="IPR025965">
    <property type="entry name" value="FlgD/Vpr_Ig-like"/>
</dbReference>
<dbReference type="EMBL" id="JAGQHS010000106">
    <property type="protein sequence ID" value="MCA9757572.1"/>
    <property type="molecule type" value="Genomic_DNA"/>
</dbReference>
<dbReference type="NCBIfam" id="TIGR04183">
    <property type="entry name" value="Por_Secre_tail"/>
    <property type="match status" value="1"/>
</dbReference>
<protein>
    <submittedName>
        <fullName evidence="4">VCBS repeat-containing protein</fullName>
    </submittedName>
</protein>
<dbReference type="InterPro" id="IPR013517">
    <property type="entry name" value="FG-GAP"/>
</dbReference>
<name>A0A956NF01_UNCEI</name>
<feature type="signal peptide" evidence="2">
    <location>
        <begin position="1"/>
        <end position="27"/>
    </location>
</feature>
<dbReference type="InterPro" id="IPR028994">
    <property type="entry name" value="Integrin_alpha_N"/>
</dbReference>
<sequence length="1303" mass="140747">MLRSLLASGVSWTPLLALAFLTSPSSAQDPIFEEGSSYSPTNSQVGVQIADFTGDGIMDFVALGRYVDTLYIYAGNGDGTFSSLSSVATNGGPVSVAAVDVDSDQDLDIVTCLEGTRLVQVLLNDGSGTFTALTAFNDAGDVPQSVASGDFNDDDIPDLAIAAGGTNASGTRIFEGVGDGTFILRDSDFVGDRTSSHNLVVDDFDGDGDLDVAMALTNGKKVSIVENQGGFGFEVGAGCVPPNLTALNNITEGDFNDDGAMDLFAPNNNSHGYAVFLNDVELTCGFEVSDVIPSGWGAPLIAAVDDFDRDGNDDAAVTVGGNRFDVLLGHGDGTFEFAPTSYSVGGAGSIETADLNGDHLPDVLVGSEGGTVHVFLHVPQEIEPCIDFVENDGGLFLYEYSTLPGYQCAAIPVTPGIMAPGDEFRWILRVDEGEVNSNFGTGSRQGLTTTHTYTDFVGVGVVYDDFQLYRIVLSANGQSSTVEFPASVGSTYDLSISYDGTNANLEIVDQSGSGAVMFTDSIPFTPFDYDVFQLGLDYPGAAICGPTHFEWDEANGEIDFCVDRDTGPYLRGAVEWFGSTNCVPPVEPTACYDFNDSDENFYVFEYPTLPGYQAPGIPVTPGTMAVGDTLCFLLRVDDGEVNSEFGTGGRFGITTDVDYAGFLGVALVYDDFILYRIRLAGNQVAGADYVASVGTTYRVLITYDGTNANLELADISTNTVVHTDAIPYTPQYFDIFQAGLDYPGSDHCGPDNYRWDWENGEFDFCLDRNTGPRVEGAVDDIKTPGCGTNPPPQDDYVACYDFNESDEGLFEYEYGTLPGYICAGIPVLPYTMAPGDVIRFEFRVNEGDVPSDFGTGSRMGVTTVDDYSNFLGLGVVYDDQITYRVVLSANGQAGTRHQVDVGTTYQAEIQYDGTDAILTLTNKDTDSFVYSDSIPYSPLQYRIFQVGLDYPGQAICGSTHYWWDPILGEANFCVDRDTGPYLRGIADNVALPHCGETLPPNPCENFDLSDTRLFLYEYPTLPGYQCAGIPIGSCTPEDGQTMWFVVKVEQGDVPSDFGTGDRIGVASSTDYTPFLGVALVYDDQITYRIRFATTGYSGTDIPAEVGTAYLVRMRYADGQVQATLLDWNTLVPVHSESFAYTPQTYDTFQLGLDYPGQAICGPDHFVWNEEEGRIDFCVDRDTGPYLQGWVDDVSWFGCHLPIVTGIPTDDTSSNTLRMSAYPNPVRDSATLALRLPTAQWVNVDIYDASGRHYRQIYSGVLEAGMHSLQWDGRDDDGNRASGVFFGRLRAEDGTEVTKLIVTR</sequence>
<reference evidence="4" key="2">
    <citation type="journal article" date="2021" name="Microbiome">
        <title>Successional dynamics and alternative stable states in a saline activated sludge microbial community over 9 years.</title>
        <authorList>
            <person name="Wang Y."/>
            <person name="Ye J."/>
            <person name="Ju F."/>
            <person name="Liu L."/>
            <person name="Boyd J.A."/>
            <person name="Deng Y."/>
            <person name="Parks D.H."/>
            <person name="Jiang X."/>
            <person name="Yin X."/>
            <person name="Woodcroft B.J."/>
            <person name="Tyson G.W."/>
            <person name="Hugenholtz P."/>
            <person name="Polz M.F."/>
            <person name="Zhang T."/>
        </authorList>
    </citation>
    <scope>NUCLEOTIDE SEQUENCE</scope>
    <source>
        <strain evidence="4">HKST-UBA02</strain>
    </source>
</reference>
<accession>A0A956NF01</accession>
<dbReference type="PANTHER" id="PTHR46580">
    <property type="entry name" value="SENSOR KINASE-RELATED"/>
    <property type="match status" value="1"/>
</dbReference>
<dbReference type="Gene3D" id="2.60.40.4070">
    <property type="match status" value="1"/>
</dbReference>